<feature type="region of interest" description="Disordered" evidence="1">
    <location>
        <begin position="120"/>
        <end position="140"/>
    </location>
</feature>
<protein>
    <submittedName>
        <fullName evidence="2">Uncharacterized protein</fullName>
    </submittedName>
</protein>
<dbReference type="Proteomes" id="UP000236745">
    <property type="component" value="Unassembled WGS sequence"/>
</dbReference>
<dbReference type="AlphaFoldDB" id="A0A1H5YD31"/>
<evidence type="ECO:0000313" key="2">
    <source>
        <dbReference type="EMBL" id="SEG21530.1"/>
    </source>
</evidence>
<organism evidence="2 3">
    <name type="scientific">Marinobacterium lutimaris</name>
    <dbReference type="NCBI Taxonomy" id="568106"/>
    <lineage>
        <taxon>Bacteria</taxon>
        <taxon>Pseudomonadati</taxon>
        <taxon>Pseudomonadota</taxon>
        <taxon>Gammaproteobacteria</taxon>
        <taxon>Oceanospirillales</taxon>
        <taxon>Oceanospirillaceae</taxon>
        <taxon>Marinobacterium</taxon>
    </lineage>
</organism>
<gene>
    <name evidence="2" type="ORF">SAMN05444390_1011698</name>
</gene>
<feature type="compositionally biased region" description="Basic and acidic residues" evidence="1">
    <location>
        <begin position="122"/>
        <end position="135"/>
    </location>
</feature>
<evidence type="ECO:0000313" key="3">
    <source>
        <dbReference type="Proteomes" id="UP000236745"/>
    </source>
</evidence>
<evidence type="ECO:0000256" key="1">
    <source>
        <dbReference type="SAM" id="MobiDB-lite"/>
    </source>
</evidence>
<reference evidence="2 3" key="1">
    <citation type="submission" date="2016-10" db="EMBL/GenBank/DDBJ databases">
        <authorList>
            <person name="de Groot N.N."/>
        </authorList>
    </citation>
    <scope>NUCLEOTIDE SEQUENCE [LARGE SCALE GENOMIC DNA]</scope>
    <source>
        <strain evidence="2 3">DSM 22012</strain>
    </source>
</reference>
<accession>A0A1H5YD31</accession>
<name>A0A1H5YD31_9GAMM</name>
<dbReference type="EMBL" id="FNVQ01000001">
    <property type="protein sequence ID" value="SEG21530.1"/>
    <property type="molecule type" value="Genomic_DNA"/>
</dbReference>
<sequence>MIPASAYNQERSTRNDRAIKNNAAAIETDLKAFDLSGTEIASKYGISEGRIAKLADALGINMVERSSELRRRRKAKQAAEDDAKVLSDLKRTKKPVHVIAQHRGVSANRVTAVAKRHGINLNERKQASGEPKPAEKLTGARYWLSRPFTASNGDAA</sequence>
<keyword evidence="3" id="KW-1185">Reference proteome</keyword>
<proteinExistence type="predicted"/>
<dbReference type="RefSeq" id="WP_104002580.1">
    <property type="nucleotide sequence ID" value="NZ_FNVQ01000001.1"/>
</dbReference>